<evidence type="ECO:0000313" key="1">
    <source>
        <dbReference type="EMBL" id="TNN65491.1"/>
    </source>
</evidence>
<dbReference type="EMBL" id="SRLO01000234">
    <property type="protein sequence ID" value="TNN65491.1"/>
    <property type="molecule type" value="Genomic_DNA"/>
</dbReference>
<protein>
    <submittedName>
        <fullName evidence="1">Uncharacterized protein</fullName>
    </submittedName>
</protein>
<dbReference type="AlphaFoldDB" id="A0A4Z2HIS5"/>
<dbReference type="Proteomes" id="UP000314294">
    <property type="component" value="Unassembled WGS sequence"/>
</dbReference>
<sequence>MEGGGRGVEEWRSGGVEERWKVPTHLSIQPPTPVSSLSFISSSLPPPLCTIHRRHEPLFPPTV</sequence>
<name>A0A4Z2HIS5_9TELE</name>
<organism evidence="1 2">
    <name type="scientific">Liparis tanakae</name>
    <name type="common">Tanaka's snailfish</name>
    <dbReference type="NCBI Taxonomy" id="230148"/>
    <lineage>
        <taxon>Eukaryota</taxon>
        <taxon>Metazoa</taxon>
        <taxon>Chordata</taxon>
        <taxon>Craniata</taxon>
        <taxon>Vertebrata</taxon>
        <taxon>Euteleostomi</taxon>
        <taxon>Actinopterygii</taxon>
        <taxon>Neopterygii</taxon>
        <taxon>Teleostei</taxon>
        <taxon>Neoteleostei</taxon>
        <taxon>Acanthomorphata</taxon>
        <taxon>Eupercaria</taxon>
        <taxon>Perciformes</taxon>
        <taxon>Cottioidei</taxon>
        <taxon>Cottales</taxon>
        <taxon>Liparidae</taxon>
        <taxon>Liparis</taxon>
    </lineage>
</organism>
<keyword evidence="2" id="KW-1185">Reference proteome</keyword>
<evidence type="ECO:0000313" key="2">
    <source>
        <dbReference type="Proteomes" id="UP000314294"/>
    </source>
</evidence>
<comment type="caution">
    <text evidence="1">The sequence shown here is derived from an EMBL/GenBank/DDBJ whole genome shotgun (WGS) entry which is preliminary data.</text>
</comment>
<reference evidence="1 2" key="1">
    <citation type="submission" date="2019-03" db="EMBL/GenBank/DDBJ databases">
        <title>First draft genome of Liparis tanakae, snailfish: a comprehensive survey of snailfish specific genes.</title>
        <authorList>
            <person name="Kim W."/>
            <person name="Song I."/>
            <person name="Jeong J.-H."/>
            <person name="Kim D."/>
            <person name="Kim S."/>
            <person name="Ryu S."/>
            <person name="Song J.Y."/>
            <person name="Lee S.K."/>
        </authorList>
    </citation>
    <scope>NUCLEOTIDE SEQUENCE [LARGE SCALE GENOMIC DNA]</scope>
    <source>
        <tissue evidence="1">Muscle</tissue>
    </source>
</reference>
<accession>A0A4Z2HIS5</accession>
<proteinExistence type="predicted"/>
<gene>
    <name evidence="1" type="ORF">EYF80_024310</name>
</gene>